<dbReference type="PROSITE" id="PS00018">
    <property type="entry name" value="EF_HAND_1"/>
    <property type="match status" value="2"/>
</dbReference>
<dbReference type="InterPro" id="IPR001452">
    <property type="entry name" value="SH3_domain"/>
</dbReference>
<feature type="region of interest" description="Disordered" evidence="7">
    <location>
        <begin position="956"/>
        <end position="984"/>
    </location>
</feature>
<dbReference type="Pfam" id="PF14604">
    <property type="entry name" value="SH3_9"/>
    <property type="match status" value="2"/>
</dbReference>
<dbReference type="Pfam" id="PF12763">
    <property type="entry name" value="EH"/>
    <property type="match status" value="2"/>
</dbReference>
<dbReference type="Pfam" id="PF16652">
    <property type="entry name" value="PH_13"/>
    <property type="match status" value="1"/>
</dbReference>
<dbReference type="SUPFAM" id="SSF48065">
    <property type="entry name" value="DBL homology domain (DH-domain)"/>
    <property type="match status" value="1"/>
</dbReference>
<dbReference type="OrthoDB" id="207120at2759"/>
<dbReference type="Proteomes" id="UP000494165">
    <property type="component" value="Unassembled WGS sequence"/>
</dbReference>
<protein>
    <recommendedName>
        <fullName evidence="15">Intersectin-1</fullName>
    </recommendedName>
</protein>
<dbReference type="SUPFAM" id="SSF50044">
    <property type="entry name" value="SH3-domain"/>
    <property type="match status" value="5"/>
</dbReference>
<dbReference type="Pfam" id="PF00621">
    <property type="entry name" value="RhoGEF"/>
    <property type="match status" value="1"/>
</dbReference>
<feature type="domain" description="EF-hand" evidence="12">
    <location>
        <begin position="315"/>
        <end position="350"/>
    </location>
</feature>
<dbReference type="Pfam" id="PF07653">
    <property type="entry name" value="SH3_2"/>
    <property type="match status" value="1"/>
</dbReference>
<dbReference type="CDD" id="cd11838">
    <property type="entry name" value="SH3_Intersectin_3"/>
    <property type="match status" value="1"/>
</dbReference>
<feature type="region of interest" description="Disordered" evidence="7">
    <location>
        <begin position="238"/>
        <end position="257"/>
    </location>
</feature>
<feature type="domain" description="EF-hand" evidence="12">
    <location>
        <begin position="579"/>
        <end position="614"/>
    </location>
</feature>
<dbReference type="Gene3D" id="1.20.900.10">
    <property type="entry name" value="Dbl homology (DH) domain"/>
    <property type="match status" value="1"/>
</dbReference>
<feature type="compositionally biased region" description="Polar residues" evidence="7">
    <location>
        <begin position="956"/>
        <end position="965"/>
    </location>
</feature>
<evidence type="ECO:0000256" key="7">
    <source>
        <dbReference type="SAM" id="MobiDB-lite"/>
    </source>
</evidence>
<feature type="region of interest" description="Disordered" evidence="7">
    <location>
        <begin position="1276"/>
        <end position="1304"/>
    </location>
</feature>
<feature type="domain" description="SH3" evidence="8">
    <location>
        <begin position="1109"/>
        <end position="1167"/>
    </location>
</feature>
<feature type="region of interest" description="Disordered" evidence="7">
    <location>
        <begin position="1349"/>
        <end position="1369"/>
    </location>
</feature>
<dbReference type="InterPro" id="IPR035899">
    <property type="entry name" value="DBL_dom_sf"/>
</dbReference>
<dbReference type="GO" id="GO:0005509">
    <property type="term" value="F:calcium ion binding"/>
    <property type="evidence" value="ECO:0007669"/>
    <property type="project" value="InterPro"/>
</dbReference>
<feature type="domain" description="DH" evidence="10">
    <location>
        <begin position="1440"/>
        <end position="1625"/>
    </location>
</feature>
<evidence type="ECO:0008006" key="15">
    <source>
        <dbReference type="Google" id="ProtNLM"/>
    </source>
</evidence>
<feature type="domain" description="SH3" evidence="8">
    <location>
        <begin position="1304"/>
        <end position="1367"/>
    </location>
</feature>
<feature type="compositionally biased region" description="Low complexity" evidence="7">
    <location>
        <begin position="966"/>
        <end position="978"/>
    </location>
</feature>
<dbReference type="GO" id="GO:0035025">
    <property type="term" value="P:positive regulation of Rho protein signal transduction"/>
    <property type="evidence" value="ECO:0007669"/>
    <property type="project" value="TreeGrafter"/>
</dbReference>
<dbReference type="Gene3D" id="3.40.50.12780">
    <property type="entry name" value="N-terminal domain of ligase-like"/>
    <property type="match status" value="1"/>
</dbReference>
<comment type="subcellular location">
    <subcellularLocation>
        <location evidence="1">Cytoplasm</location>
    </subcellularLocation>
</comment>
<dbReference type="SMART" id="SM00233">
    <property type="entry name" value="PH"/>
    <property type="match status" value="1"/>
</dbReference>
<accession>A0A8S1BXF2</accession>
<dbReference type="SMART" id="SM00054">
    <property type="entry name" value="EFh"/>
    <property type="match status" value="2"/>
</dbReference>
<keyword evidence="3" id="KW-0963">Cytoplasm</keyword>
<dbReference type="InterPro" id="IPR035892">
    <property type="entry name" value="C2_domain_sf"/>
</dbReference>
<comment type="caution">
    <text evidence="13">The sequence shown here is derived from an EMBL/GenBank/DDBJ whole genome shotgun (WGS) entry which is preliminary data.</text>
</comment>
<dbReference type="SUPFAM" id="SSF47473">
    <property type="entry name" value="EF-hand"/>
    <property type="match status" value="2"/>
</dbReference>
<dbReference type="CDD" id="cd00160">
    <property type="entry name" value="RhoGEF"/>
    <property type="match status" value="1"/>
</dbReference>
<dbReference type="Gene3D" id="2.30.29.30">
    <property type="entry name" value="Pleckstrin-homology domain (PH domain)/Phosphotyrosine-binding domain (PTB)"/>
    <property type="match status" value="1"/>
</dbReference>
<dbReference type="InterPro" id="IPR018247">
    <property type="entry name" value="EF_Hand_1_Ca_BS"/>
</dbReference>
<name>A0A8S1BXF2_9INSE</name>
<proteinExistence type="predicted"/>
<dbReference type="PANTHER" id="PTHR46006:SF6">
    <property type="entry name" value="INTERSECTIN-2 ISOFORM X1"/>
    <property type="match status" value="1"/>
</dbReference>
<feature type="domain" description="SH3" evidence="8">
    <location>
        <begin position="1370"/>
        <end position="1429"/>
    </location>
</feature>
<dbReference type="PROSITE" id="PS50004">
    <property type="entry name" value="C2"/>
    <property type="match status" value="1"/>
</dbReference>
<dbReference type="InterPro" id="IPR002048">
    <property type="entry name" value="EF_hand_dom"/>
</dbReference>
<feature type="compositionally biased region" description="Polar residues" evidence="7">
    <location>
        <begin position="1276"/>
        <end position="1294"/>
    </location>
</feature>
<dbReference type="InterPro" id="IPR000261">
    <property type="entry name" value="EH_dom"/>
</dbReference>
<dbReference type="InterPro" id="IPR001849">
    <property type="entry name" value="PH_domain"/>
</dbReference>
<feature type="region of interest" description="Disordered" evidence="7">
    <location>
        <begin position="642"/>
        <end position="688"/>
    </location>
</feature>
<dbReference type="CDD" id="cd00052">
    <property type="entry name" value="EH"/>
    <property type="match status" value="2"/>
</dbReference>
<sequence length="1925" mass="215126">MSRCKERERTTLFYPFKFLLEASHPELASLVNFKFHKYPACIFSFLLLFLKCYITVRVLREDGSEADRGELGRIACKLPLPPGVMSTLYEANGRFKTTYFGKYEGFYDTMDAGYIDEDGYVYVTARDDDIINVAGHRLSTNAIEDVVMTHSCVVDAAVVGVPDPTKGQTPLCLYVMAPGNCSSEEGLNQELFQLVREMIGPIAAFNKAVAVQAIPRTRSGKIPRNSIAQLASSKLTKIPSTVEDPNPNSSKYERSDLSDKRPNFVTMAVAGMPVDPWVILPKERERFEMQFHGLKPINGHITGDQAKGFLLQSQLPPQTLGLIWGLADRDADGKMDINEFSIACKLIMLKLKGVEVPRALPPSLLTSLAAVSTPPMAAGTPPQVPPPPKITPPAVPPMMVQPPIIPPAPVLAHGPGMVMHQQPQMVAPHPGMVPMAPQVQPMMVPGMQPMVAPQMPPQVAPMVVPMSAPQVVPMVAPMVAHPPVLPSQPSLGTPPLMSPPTVDVPMAAPVVPPMVPPPSEAAKQRSGSVVSVDLTSPLEWSVPHQSKLRYTQVFNSNDRTRCGHLTGPQARNILIQWRLPQATLAQIWALSDLDSDGRLSCDEFVLSMHLCEIASKGEKIPQALPLDLIPPSFRRGRVGSLKAVSGTTTPTGIQSGPGSVDGDLGSPTSQSSFEDKRKKNYEKGQAELERRRRALLEVQKKEQEERERKEREEHEKREKLRLEQERKQQEELERQLQMQKEQEEKQEEERRRAQEQKEAARKEMERQRQLEWEKQRSQELQQQRQKEQEKVLQLKAQNQNLGIELSQKSEKVRELSQKISETRAAVSAVKTTIDGMRATRDESMAEMSALKAKLREQNNRLVNLSQEKARMDARNRANSAVDGADVNHAFNNKQIILKQMQDKLNEQDKENEQKKQDIKNNNQALAELRKTLKVCIMKNRVVDDYNAQWGDSGTTNTWTSKEPNQNTWNTDSTWSSTTVPQPEATPVEAVPGMTRYRALFEFVARNPDELSFQPGDVILVPDDHNAEPGWLAGKIRDSTGWFPESYVERIDTEVVSNGNVAAVETEERKPLEGIAEVPETTSDNGSLTDNGPAVVDPVSTPTLGTGQTMPNVFARTLYSFKGKKASHLNFSKGVVITVHEQQDQWSYGELNGLQGWFPNSYVKIEDSTPSIAAAGEYYMAMYPYQSEESGDLSFNQGEVILVSKKDGEWWTGTINGEKTGLFPASYVSIIETQEAPDQPDNTGVDINAAVAAVAAAQETQAEKSALHDEVKQITEQQNFKAKTESVTTPDSLGSKSPLPMGKGKKPEIAQVLAPYKATSTEQLSLNRGQLVMVRKKTTTGWWEGELQAKGTASGRTTPTAKFRDTPSPMPGKDRVIAMYSYVAQNSDELSFEKDEVITVTSRDDPSWWKGELHGLSGLFPSNYVSAIPTDNSRMSGPERARQGYITELIETEQSYINDMTVVHEAFEKPLLESNVISKEDVEKIFVNWKDILQCNCVFLSALRVRRDMSPGGEIRMIGDILCENLPRMAAYARFFSCQLRAADLLQYHTENTPEFRSFVRQCEIQSVAKGLPLSSFLIKPMQRITKYPLIIKKILENTPEDHPDHQNLEEAMASAEEFCTLVNEGVREREDSDRLEWLQRNVQADQLEEQLVFNSLTNMLGQRKLIHFGVLKKINSGRELVGFLMNDFLLLASPNKPLKSTAFSFERHKGITMKIYKKPFFLNEIKFSAGNENEELVLQDDNRSYLLNAPSYSERSLWLRLLTEAKSAFLEKESSFLLRQQSKKSSFGAIGRVMIAVIDADTLSQSSGKSDIFCDVSMGSQEKRTPAVSGPNPKWNFNMQFLIKDINEDVLCFTVFSKGYFAPNEFLGRAEVRIKDIPFDATSASTGPFNNTLRLREVKSGTLSIKLDLRLFESTSIPSHRQRLI</sequence>
<evidence type="ECO:0000256" key="5">
    <source>
        <dbReference type="ARBA" id="ARBA00022837"/>
    </source>
</evidence>
<keyword evidence="4" id="KW-0254">Endocytosis</keyword>
<dbReference type="InterPro" id="IPR025110">
    <property type="entry name" value="AMP-bd_C"/>
</dbReference>
<gene>
    <name evidence="13" type="ORF">CLODIP_2_CD15791</name>
</gene>
<dbReference type="Pfam" id="PF00018">
    <property type="entry name" value="SH3_1"/>
    <property type="match status" value="2"/>
</dbReference>
<dbReference type="PROSITE" id="PS50222">
    <property type="entry name" value="EF_HAND_2"/>
    <property type="match status" value="2"/>
</dbReference>
<dbReference type="InterPro" id="IPR051480">
    <property type="entry name" value="Endocytic_GEF_Adapter"/>
</dbReference>
<dbReference type="PROSITE" id="PS50002">
    <property type="entry name" value="SH3"/>
    <property type="match status" value="5"/>
</dbReference>
<dbReference type="PRINTS" id="PR00452">
    <property type="entry name" value="SH3DOMAIN"/>
</dbReference>
<dbReference type="SMART" id="SM00325">
    <property type="entry name" value="RhoGEF"/>
    <property type="match status" value="1"/>
</dbReference>
<keyword evidence="2 6" id="KW-0728">SH3 domain</keyword>
<feature type="compositionally biased region" description="Basic and acidic residues" evidence="7">
    <location>
        <begin position="673"/>
        <end position="688"/>
    </location>
</feature>
<evidence type="ECO:0000256" key="3">
    <source>
        <dbReference type="ARBA" id="ARBA00022490"/>
    </source>
</evidence>
<evidence type="ECO:0000259" key="11">
    <source>
        <dbReference type="PROSITE" id="PS50031"/>
    </source>
</evidence>
<dbReference type="SMART" id="SM00326">
    <property type="entry name" value="SH3"/>
    <property type="match status" value="5"/>
</dbReference>
<dbReference type="PANTHER" id="PTHR46006">
    <property type="entry name" value="RHO GUANINE NUCLEOTIDE EXCHANGE FACTOR AT 64C, ISOFORM A"/>
    <property type="match status" value="1"/>
</dbReference>
<keyword evidence="14" id="KW-1185">Reference proteome</keyword>
<evidence type="ECO:0000256" key="6">
    <source>
        <dbReference type="PROSITE-ProRule" id="PRU00192"/>
    </source>
</evidence>
<dbReference type="InterPro" id="IPR042099">
    <property type="entry name" value="ANL_N_sf"/>
</dbReference>
<evidence type="ECO:0000256" key="4">
    <source>
        <dbReference type="ARBA" id="ARBA00022583"/>
    </source>
</evidence>
<dbReference type="InterPro" id="IPR036028">
    <property type="entry name" value="SH3-like_dom_sf"/>
</dbReference>
<dbReference type="Gene3D" id="3.30.300.30">
    <property type="match status" value="1"/>
</dbReference>
<dbReference type="SUPFAM" id="SSF50729">
    <property type="entry name" value="PH domain-like"/>
    <property type="match status" value="1"/>
</dbReference>
<dbReference type="FunFam" id="1.10.238.10:FF:000055">
    <property type="entry name" value="Intersectin-1 isoform 1"/>
    <property type="match status" value="1"/>
</dbReference>
<evidence type="ECO:0000313" key="13">
    <source>
        <dbReference type="EMBL" id="CAB3361428.1"/>
    </source>
</evidence>
<dbReference type="SUPFAM" id="SSF56801">
    <property type="entry name" value="Acetyl-CoA synthetase-like"/>
    <property type="match status" value="1"/>
</dbReference>
<organism evidence="13 14">
    <name type="scientific">Cloeon dipterum</name>
    <dbReference type="NCBI Taxonomy" id="197152"/>
    <lineage>
        <taxon>Eukaryota</taxon>
        <taxon>Metazoa</taxon>
        <taxon>Ecdysozoa</taxon>
        <taxon>Arthropoda</taxon>
        <taxon>Hexapoda</taxon>
        <taxon>Insecta</taxon>
        <taxon>Pterygota</taxon>
        <taxon>Palaeoptera</taxon>
        <taxon>Ephemeroptera</taxon>
        <taxon>Pisciforma</taxon>
        <taxon>Baetidae</taxon>
        <taxon>Cloeon</taxon>
    </lineage>
</organism>
<dbReference type="InterPro" id="IPR000008">
    <property type="entry name" value="C2_dom"/>
</dbReference>
<dbReference type="Gene3D" id="2.30.30.40">
    <property type="entry name" value="SH3 Domains"/>
    <property type="match status" value="5"/>
</dbReference>
<feature type="domain" description="SH3" evidence="8">
    <location>
        <begin position="1173"/>
        <end position="1232"/>
    </location>
</feature>
<dbReference type="SMART" id="SM00027">
    <property type="entry name" value="EH"/>
    <property type="match status" value="2"/>
</dbReference>
<evidence type="ECO:0000259" key="10">
    <source>
        <dbReference type="PROSITE" id="PS50010"/>
    </source>
</evidence>
<dbReference type="InterPro" id="IPR011992">
    <property type="entry name" value="EF-hand-dom_pair"/>
</dbReference>
<dbReference type="PROSITE" id="PS50031">
    <property type="entry name" value="EH"/>
    <property type="match status" value="2"/>
</dbReference>
<dbReference type="Gene3D" id="1.10.238.10">
    <property type="entry name" value="EF-hand"/>
    <property type="match status" value="2"/>
</dbReference>
<feature type="domain" description="SH3" evidence="8">
    <location>
        <begin position="991"/>
        <end position="1052"/>
    </location>
</feature>
<feature type="domain" description="C2" evidence="9">
    <location>
        <begin position="1772"/>
        <end position="1889"/>
    </location>
</feature>
<dbReference type="CDD" id="cd11836">
    <property type="entry name" value="SH3_Intersectin_1"/>
    <property type="match status" value="1"/>
</dbReference>
<dbReference type="Pfam" id="PF13193">
    <property type="entry name" value="AMP-binding_C"/>
    <property type="match status" value="1"/>
</dbReference>
<dbReference type="GO" id="GO:0005085">
    <property type="term" value="F:guanyl-nucleotide exchange factor activity"/>
    <property type="evidence" value="ECO:0007669"/>
    <property type="project" value="InterPro"/>
</dbReference>
<dbReference type="EMBL" id="CADEPI010000006">
    <property type="protein sequence ID" value="CAB3361428.1"/>
    <property type="molecule type" value="Genomic_DNA"/>
</dbReference>
<reference evidence="13 14" key="1">
    <citation type="submission" date="2020-04" db="EMBL/GenBank/DDBJ databases">
        <authorList>
            <person name="Alioto T."/>
            <person name="Alioto T."/>
            <person name="Gomez Garrido J."/>
        </authorList>
    </citation>
    <scope>NUCLEOTIDE SEQUENCE [LARGE SCALE GENOMIC DNA]</scope>
</reference>
<dbReference type="InterPro" id="IPR000219">
    <property type="entry name" value="DH_dom"/>
</dbReference>
<feature type="domain" description="EH" evidence="11">
    <location>
        <begin position="283"/>
        <end position="365"/>
    </location>
</feature>
<dbReference type="FunFam" id="2.30.30.40:FF:000072">
    <property type="entry name" value="Unconventional Myosin IB"/>
    <property type="match status" value="1"/>
</dbReference>
<evidence type="ECO:0000259" key="8">
    <source>
        <dbReference type="PROSITE" id="PS50002"/>
    </source>
</evidence>
<dbReference type="SMART" id="SM00239">
    <property type="entry name" value="C2"/>
    <property type="match status" value="1"/>
</dbReference>
<feature type="domain" description="EH" evidence="11">
    <location>
        <begin position="546"/>
        <end position="635"/>
    </location>
</feature>
<feature type="compositionally biased region" description="Polar residues" evidence="7">
    <location>
        <begin position="645"/>
        <end position="657"/>
    </location>
</feature>
<dbReference type="PROSITE" id="PS50010">
    <property type="entry name" value="DH_2"/>
    <property type="match status" value="1"/>
</dbReference>
<dbReference type="InterPro" id="IPR011993">
    <property type="entry name" value="PH-like_dom_sf"/>
</dbReference>
<evidence type="ECO:0000256" key="1">
    <source>
        <dbReference type="ARBA" id="ARBA00004496"/>
    </source>
</evidence>
<dbReference type="GO" id="GO:0005737">
    <property type="term" value="C:cytoplasm"/>
    <property type="evidence" value="ECO:0007669"/>
    <property type="project" value="UniProtKB-SubCell"/>
</dbReference>
<keyword evidence="5" id="KW-0106">Calcium</keyword>
<evidence type="ECO:0000259" key="9">
    <source>
        <dbReference type="PROSITE" id="PS50004"/>
    </source>
</evidence>
<evidence type="ECO:0000313" key="14">
    <source>
        <dbReference type="Proteomes" id="UP000494165"/>
    </source>
</evidence>
<dbReference type="GO" id="GO:0006897">
    <property type="term" value="P:endocytosis"/>
    <property type="evidence" value="ECO:0007669"/>
    <property type="project" value="UniProtKB-KW"/>
</dbReference>
<dbReference type="InterPro" id="IPR045851">
    <property type="entry name" value="AMP-bd_C_sf"/>
</dbReference>
<evidence type="ECO:0000259" key="12">
    <source>
        <dbReference type="PROSITE" id="PS50222"/>
    </source>
</evidence>
<evidence type="ECO:0000256" key="2">
    <source>
        <dbReference type="ARBA" id="ARBA00022443"/>
    </source>
</evidence>
<dbReference type="Pfam" id="PF00168">
    <property type="entry name" value="C2"/>
    <property type="match status" value="1"/>
</dbReference>
<feature type="region of interest" description="Disordered" evidence="7">
    <location>
        <begin position="700"/>
        <end position="770"/>
    </location>
</feature>
<dbReference type="Gene3D" id="2.60.40.150">
    <property type="entry name" value="C2 domain"/>
    <property type="match status" value="1"/>
</dbReference>
<dbReference type="SUPFAM" id="SSF49562">
    <property type="entry name" value="C2 domain (Calcium/lipid-binding domain, CaLB)"/>
    <property type="match status" value="1"/>
</dbReference>